<comment type="caution">
    <text evidence="2">The sequence shown here is derived from an EMBL/GenBank/DDBJ whole genome shotgun (WGS) entry which is preliminary data.</text>
</comment>
<name>A0A8S1VME0_PAROT</name>
<evidence type="ECO:0000313" key="3">
    <source>
        <dbReference type="Proteomes" id="UP000683925"/>
    </source>
</evidence>
<keyword evidence="1" id="KW-1133">Transmembrane helix</keyword>
<feature type="transmembrane region" description="Helical" evidence="1">
    <location>
        <begin position="77"/>
        <end position="99"/>
    </location>
</feature>
<accession>A0A8S1VME0</accession>
<dbReference type="AlphaFoldDB" id="A0A8S1VME0"/>
<keyword evidence="1" id="KW-0812">Transmembrane</keyword>
<sequence length="104" mass="12323">MAAFECPQNQLPMSKYMKSQITMNKRRSFQHLTALKISATLCFRIISTLLRMTLTLKLTKKIMCNYYFSKYLKQSKYNLLNCIHFINLILHSSIIDMYLKSTQK</sequence>
<evidence type="ECO:0000313" key="2">
    <source>
        <dbReference type="EMBL" id="CAD8177763.1"/>
    </source>
</evidence>
<dbReference type="Proteomes" id="UP000683925">
    <property type="component" value="Unassembled WGS sequence"/>
</dbReference>
<proteinExistence type="predicted"/>
<keyword evidence="3" id="KW-1185">Reference proteome</keyword>
<reference evidence="2" key="1">
    <citation type="submission" date="2021-01" db="EMBL/GenBank/DDBJ databases">
        <authorList>
            <consortium name="Genoscope - CEA"/>
            <person name="William W."/>
        </authorList>
    </citation>
    <scope>NUCLEOTIDE SEQUENCE</scope>
</reference>
<evidence type="ECO:0000256" key="1">
    <source>
        <dbReference type="SAM" id="Phobius"/>
    </source>
</evidence>
<keyword evidence="1" id="KW-0472">Membrane</keyword>
<organism evidence="2 3">
    <name type="scientific">Paramecium octaurelia</name>
    <dbReference type="NCBI Taxonomy" id="43137"/>
    <lineage>
        <taxon>Eukaryota</taxon>
        <taxon>Sar</taxon>
        <taxon>Alveolata</taxon>
        <taxon>Ciliophora</taxon>
        <taxon>Intramacronucleata</taxon>
        <taxon>Oligohymenophorea</taxon>
        <taxon>Peniculida</taxon>
        <taxon>Parameciidae</taxon>
        <taxon>Paramecium</taxon>
    </lineage>
</organism>
<gene>
    <name evidence="2" type="ORF">POCTA_138.1.T0690221</name>
</gene>
<protein>
    <submittedName>
        <fullName evidence="2">Uncharacterized protein</fullName>
    </submittedName>
</protein>
<dbReference type="EMBL" id="CAJJDP010000068">
    <property type="protein sequence ID" value="CAD8177763.1"/>
    <property type="molecule type" value="Genomic_DNA"/>
</dbReference>